<reference evidence="2 3" key="1">
    <citation type="submission" date="2017-03" db="EMBL/GenBank/DDBJ databases">
        <title>WGS assembly of Porphyra umbilicalis.</title>
        <authorList>
            <person name="Brawley S.H."/>
            <person name="Blouin N.A."/>
            <person name="Ficko-Blean E."/>
            <person name="Wheeler G.L."/>
            <person name="Lohr M."/>
            <person name="Goodson H.V."/>
            <person name="Jenkins J.W."/>
            <person name="Blaby-Haas C.E."/>
            <person name="Helliwell K.E."/>
            <person name="Chan C."/>
            <person name="Marriage T."/>
            <person name="Bhattacharya D."/>
            <person name="Klein A.S."/>
            <person name="Badis Y."/>
            <person name="Brodie J."/>
            <person name="Cao Y."/>
            <person name="Collen J."/>
            <person name="Dittami S.M."/>
            <person name="Gachon C.M."/>
            <person name="Green B.R."/>
            <person name="Karpowicz S."/>
            <person name="Kim J.W."/>
            <person name="Kudahl U."/>
            <person name="Lin S."/>
            <person name="Michel G."/>
            <person name="Mittag M."/>
            <person name="Olson B.J."/>
            <person name="Pangilinan J."/>
            <person name="Peng Y."/>
            <person name="Qiu H."/>
            <person name="Shu S."/>
            <person name="Singer J.T."/>
            <person name="Smith A.G."/>
            <person name="Sprecher B.N."/>
            <person name="Wagner V."/>
            <person name="Wang W."/>
            <person name="Wang Z.-Y."/>
            <person name="Yan J."/>
            <person name="Yarish C."/>
            <person name="Zoeuner-Riek S."/>
            <person name="Zhuang Y."/>
            <person name="Zou Y."/>
            <person name="Lindquist E.A."/>
            <person name="Grimwood J."/>
            <person name="Barry K."/>
            <person name="Rokhsar D.S."/>
            <person name="Schmutz J."/>
            <person name="Stiller J.W."/>
            <person name="Grossman A.R."/>
            <person name="Prochnik S.E."/>
        </authorList>
    </citation>
    <scope>NUCLEOTIDE SEQUENCE [LARGE SCALE GENOMIC DNA]</scope>
    <source>
        <strain evidence="2">4086291</strain>
    </source>
</reference>
<evidence type="ECO:0000313" key="3">
    <source>
        <dbReference type="Proteomes" id="UP000218209"/>
    </source>
</evidence>
<evidence type="ECO:0000313" key="2">
    <source>
        <dbReference type="EMBL" id="OSX75844.1"/>
    </source>
</evidence>
<gene>
    <name evidence="2" type="ORF">BU14_0218s0010</name>
</gene>
<dbReference type="Proteomes" id="UP000218209">
    <property type="component" value="Unassembled WGS sequence"/>
</dbReference>
<feature type="region of interest" description="Disordered" evidence="1">
    <location>
        <begin position="283"/>
        <end position="318"/>
    </location>
</feature>
<name>A0A1X6P4T0_PORUM</name>
<sequence>MSAPPATKPYSARAEAAEARLRERAVVALRAFADGAACTVLHEASTRGTTLLPGGLPEAEIVLGAFFGLWTIAAAVRRLAAARNQHSRSLIADSLHLAYAWGREPDPAVAASLASAPLSLVDEEVELALAWLYMLDGEDGMTSAAAAQLLWTYARSPVAVHRRRVASGLASFPVRSNAAVAVLHYLTADDEGFVAAAARDALDCFVEAGVIPASAVEVDTTPVAVAATAAASAMAASDAAETAETWTVPRRPTVTDAHSDDIRVALTRLLQLSDPASVSATMTAVTRGTPAGVGPTEPATRRRAARSTPARPSPPAVSPWSGLSVGSAWSAWAAWWATSRLRHGPHLPVRPPQAVRAPVVSELRSPELVGLVALGSSAVSFELYCMAGAVDSPLRFVAIGLALAVGGLVAYPRSTGAWRLMERACALQQ</sequence>
<evidence type="ECO:0000256" key="1">
    <source>
        <dbReference type="SAM" id="MobiDB-lite"/>
    </source>
</evidence>
<protein>
    <submittedName>
        <fullName evidence="2">Uncharacterized protein</fullName>
    </submittedName>
</protein>
<dbReference type="AlphaFoldDB" id="A0A1X6P4T0"/>
<keyword evidence="3" id="KW-1185">Reference proteome</keyword>
<dbReference type="EMBL" id="KV918888">
    <property type="protein sequence ID" value="OSX75844.1"/>
    <property type="molecule type" value="Genomic_DNA"/>
</dbReference>
<accession>A0A1X6P4T0</accession>
<organism evidence="2 3">
    <name type="scientific">Porphyra umbilicalis</name>
    <name type="common">Purple laver</name>
    <name type="synonym">Red alga</name>
    <dbReference type="NCBI Taxonomy" id="2786"/>
    <lineage>
        <taxon>Eukaryota</taxon>
        <taxon>Rhodophyta</taxon>
        <taxon>Bangiophyceae</taxon>
        <taxon>Bangiales</taxon>
        <taxon>Bangiaceae</taxon>
        <taxon>Porphyra</taxon>
    </lineage>
</organism>
<proteinExistence type="predicted"/>